<gene>
    <name evidence="2" type="ORF">SAMN02910406_00003</name>
</gene>
<evidence type="ECO:0000313" key="3">
    <source>
        <dbReference type="Proteomes" id="UP000182192"/>
    </source>
</evidence>
<sequence>MLKNPNVNREERLRQLRDIDRRKDYFKSRKLRFARKKYITAKGEEESPNNITTVQSALEAAGGVVQSGGAIRTAVGGTRNTVGRIQTAVKNGVKVGSVKDVGRTLGGAAAAAKNAAFGSVKETGHSLLKTKIDKSTTTDTGTEAIKQGLTDIRYVDNARKAIYNTAQGGIKTARSVRETKQTVGRDVQKIREKIIRKHRAKQAAKAKKTGKAAGAAAKKTASAVGKVVTSKGFIVVALGGGLLLLIVTLLNGFLSVILSAISSMLSWAIPKDGSNQYDYLQAYHVQVQAIEAELQANIDSELSYTPEYRYDGSEITSLKQWGNTTLSVDENAVIAAAAVKEFQNGNDKISDETIAEVIEHFYSFTHSTENGYCPDCDCMKDENTELTAAAGDFYVSNTAYVASTNEYAVSFRGTCYEHTSSVWTDLTMAMTDGGTITGTAYAGVSGSDWEVTYNIGADGFNKIDWTDITIKATTIYCNNPDHTIYYGEVTNIDVETGLASMGFTTEQESIFWTYYACLENGGF</sequence>
<keyword evidence="1" id="KW-0472">Membrane</keyword>
<keyword evidence="1" id="KW-1133">Transmembrane helix</keyword>
<accession>A0A1I1CUP5</accession>
<dbReference type="EMBL" id="FOKQ01000001">
    <property type="protein sequence ID" value="SFB66247.1"/>
    <property type="molecule type" value="Genomic_DNA"/>
</dbReference>
<organism evidence="2 3">
    <name type="scientific">Ruminococcus albus</name>
    <dbReference type="NCBI Taxonomy" id="1264"/>
    <lineage>
        <taxon>Bacteria</taxon>
        <taxon>Bacillati</taxon>
        <taxon>Bacillota</taxon>
        <taxon>Clostridia</taxon>
        <taxon>Eubacteriales</taxon>
        <taxon>Oscillospiraceae</taxon>
        <taxon>Ruminococcus</taxon>
    </lineage>
</organism>
<protein>
    <submittedName>
        <fullName evidence="2">Uncharacterized protein</fullName>
    </submittedName>
</protein>
<proteinExistence type="predicted"/>
<keyword evidence="1" id="KW-0812">Transmembrane</keyword>
<dbReference type="AlphaFoldDB" id="A0A1I1CUP5"/>
<reference evidence="2 3" key="1">
    <citation type="submission" date="2016-10" db="EMBL/GenBank/DDBJ databases">
        <authorList>
            <person name="de Groot N.N."/>
        </authorList>
    </citation>
    <scope>NUCLEOTIDE SEQUENCE [LARGE SCALE GENOMIC DNA]</scope>
    <source>
        <strain evidence="2 3">AR67</strain>
    </source>
</reference>
<dbReference type="Proteomes" id="UP000182192">
    <property type="component" value="Unassembled WGS sequence"/>
</dbReference>
<evidence type="ECO:0000256" key="1">
    <source>
        <dbReference type="SAM" id="Phobius"/>
    </source>
</evidence>
<feature type="transmembrane region" description="Helical" evidence="1">
    <location>
        <begin position="233"/>
        <end position="261"/>
    </location>
</feature>
<name>A0A1I1CUP5_RUMAL</name>
<evidence type="ECO:0000313" key="2">
    <source>
        <dbReference type="EMBL" id="SFB66247.1"/>
    </source>
</evidence>